<name>A0AAP0G6C7_9ASPA</name>
<proteinExistence type="predicted"/>
<protein>
    <submittedName>
        <fullName evidence="1">Uncharacterized protein</fullName>
    </submittedName>
</protein>
<comment type="caution">
    <text evidence="1">The sequence shown here is derived from an EMBL/GenBank/DDBJ whole genome shotgun (WGS) entry which is preliminary data.</text>
</comment>
<evidence type="ECO:0000313" key="2">
    <source>
        <dbReference type="Proteomes" id="UP001418222"/>
    </source>
</evidence>
<reference evidence="1 2" key="1">
    <citation type="journal article" date="2022" name="Nat. Plants">
        <title>Genomes of leafy and leafless Platanthera orchids illuminate the evolution of mycoheterotrophy.</title>
        <authorList>
            <person name="Li M.H."/>
            <person name="Liu K.W."/>
            <person name="Li Z."/>
            <person name="Lu H.C."/>
            <person name="Ye Q.L."/>
            <person name="Zhang D."/>
            <person name="Wang J.Y."/>
            <person name="Li Y.F."/>
            <person name="Zhong Z.M."/>
            <person name="Liu X."/>
            <person name="Yu X."/>
            <person name="Liu D.K."/>
            <person name="Tu X.D."/>
            <person name="Liu B."/>
            <person name="Hao Y."/>
            <person name="Liao X.Y."/>
            <person name="Jiang Y.T."/>
            <person name="Sun W.H."/>
            <person name="Chen J."/>
            <person name="Chen Y.Q."/>
            <person name="Ai Y."/>
            <person name="Zhai J.W."/>
            <person name="Wu S.S."/>
            <person name="Zhou Z."/>
            <person name="Hsiao Y.Y."/>
            <person name="Wu W.L."/>
            <person name="Chen Y.Y."/>
            <person name="Lin Y.F."/>
            <person name="Hsu J.L."/>
            <person name="Li C.Y."/>
            <person name="Wang Z.W."/>
            <person name="Zhao X."/>
            <person name="Zhong W.Y."/>
            <person name="Ma X.K."/>
            <person name="Ma L."/>
            <person name="Huang J."/>
            <person name="Chen G.Z."/>
            <person name="Huang M.Z."/>
            <person name="Huang L."/>
            <person name="Peng D.H."/>
            <person name="Luo Y.B."/>
            <person name="Zou S.Q."/>
            <person name="Chen S.P."/>
            <person name="Lan S."/>
            <person name="Tsai W.C."/>
            <person name="Van de Peer Y."/>
            <person name="Liu Z.J."/>
        </authorList>
    </citation>
    <scope>NUCLEOTIDE SEQUENCE [LARGE SCALE GENOMIC DNA]</scope>
    <source>
        <strain evidence="1">Lor287</strain>
    </source>
</reference>
<accession>A0AAP0G6C7</accession>
<evidence type="ECO:0000313" key="1">
    <source>
        <dbReference type="EMBL" id="KAK8939267.1"/>
    </source>
</evidence>
<organism evidence="1 2">
    <name type="scientific">Platanthera zijinensis</name>
    <dbReference type="NCBI Taxonomy" id="2320716"/>
    <lineage>
        <taxon>Eukaryota</taxon>
        <taxon>Viridiplantae</taxon>
        <taxon>Streptophyta</taxon>
        <taxon>Embryophyta</taxon>
        <taxon>Tracheophyta</taxon>
        <taxon>Spermatophyta</taxon>
        <taxon>Magnoliopsida</taxon>
        <taxon>Liliopsida</taxon>
        <taxon>Asparagales</taxon>
        <taxon>Orchidaceae</taxon>
        <taxon>Orchidoideae</taxon>
        <taxon>Orchideae</taxon>
        <taxon>Orchidinae</taxon>
        <taxon>Platanthera</taxon>
    </lineage>
</organism>
<dbReference type="AlphaFoldDB" id="A0AAP0G6C7"/>
<dbReference type="Proteomes" id="UP001418222">
    <property type="component" value="Unassembled WGS sequence"/>
</dbReference>
<keyword evidence="2" id="KW-1185">Reference proteome</keyword>
<sequence length="451" mass="49069">MSAARVVLSGLEDPPVPVPDFHLRNGDAGDSRSLLVRPSLPAGYRWVPVAGVFPEDALAVVDAYIMSALYQLENNPPAETTASGRRKMAIVLGTSRAVMTRYYRLTYTDFIGDELAAVVINARPAANGKFTYRLSATMRADLRDLMIRGLALTKEEQAVMATLVPSSLGVLPVQGYSLIMTGHHYLTERNSPSRRAFAAIERQFWNDNAVKNWFAEDMAVIQDCAWHKSGHPVIPSIKESMAREERIAAMLRGAGVGSAASMLPAMETQLRTAKSYLALMSAVDPLLKMFGGSADATELSEMVGIIKSWPPLTTAGSVGVPETWPQSVETRAQALSFLGGILAKNAAKVAYCYGFYCAFAEQNQTLWAGEATTDILRTSCSLAKLKSQSLSPYLEGLQAYSDCNAARNKKKLEGAEQWCCDSVILGNFFAGWSGNNFSFSCFSFHNNVPID</sequence>
<gene>
    <name evidence="1" type="ORF">KSP39_PZI011319</name>
</gene>
<dbReference type="EMBL" id="JBBWWQ010000009">
    <property type="protein sequence ID" value="KAK8939267.1"/>
    <property type="molecule type" value="Genomic_DNA"/>
</dbReference>